<keyword evidence="4 7" id="KW-0560">Oxidoreductase</keyword>
<evidence type="ECO:0000256" key="1">
    <source>
        <dbReference type="ARBA" id="ARBA00001971"/>
    </source>
</evidence>
<evidence type="ECO:0000313" key="9">
    <source>
        <dbReference type="EMBL" id="KDR84440.1"/>
    </source>
</evidence>
<dbReference type="GO" id="GO:0005506">
    <property type="term" value="F:iron ion binding"/>
    <property type="evidence" value="ECO:0007669"/>
    <property type="project" value="InterPro"/>
</dbReference>
<dbReference type="PROSITE" id="PS00086">
    <property type="entry name" value="CYTOCHROME_P450"/>
    <property type="match status" value="1"/>
</dbReference>
<dbReference type="Gene3D" id="1.10.630.10">
    <property type="entry name" value="Cytochrome P450"/>
    <property type="match status" value="1"/>
</dbReference>
<dbReference type="OrthoDB" id="1844152at2759"/>
<keyword evidence="8" id="KW-1133">Transmembrane helix</keyword>
<dbReference type="PRINTS" id="PR00463">
    <property type="entry name" value="EP450I"/>
</dbReference>
<dbReference type="Pfam" id="PF00067">
    <property type="entry name" value="p450"/>
    <property type="match status" value="1"/>
</dbReference>
<evidence type="ECO:0000256" key="6">
    <source>
        <dbReference type="PIRSR" id="PIRSR602401-1"/>
    </source>
</evidence>
<keyword evidence="5 6" id="KW-0408">Iron</keyword>
<keyword evidence="7" id="KW-0503">Monooxygenase</keyword>
<feature type="binding site" description="axial binding residue" evidence="6">
    <location>
        <position position="457"/>
    </location>
    <ligand>
        <name>heme</name>
        <dbReference type="ChEBI" id="CHEBI:30413"/>
    </ligand>
    <ligandPart>
        <name>Fe</name>
        <dbReference type="ChEBI" id="CHEBI:18248"/>
    </ligandPart>
</feature>
<organism evidence="9 10">
    <name type="scientific">Galerina marginata (strain CBS 339.88)</name>
    <dbReference type="NCBI Taxonomy" id="685588"/>
    <lineage>
        <taxon>Eukaryota</taxon>
        <taxon>Fungi</taxon>
        <taxon>Dikarya</taxon>
        <taxon>Basidiomycota</taxon>
        <taxon>Agaricomycotina</taxon>
        <taxon>Agaricomycetes</taxon>
        <taxon>Agaricomycetidae</taxon>
        <taxon>Agaricales</taxon>
        <taxon>Agaricineae</taxon>
        <taxon>Strophariaceae</taxon>
        <taxon>Galerina</taxon>
    </lineage>
</organism>
<dbReference type="Proteomes" id="UP000027222">
    <property type="component" value="Unassembled WGS sequence"/>
</dbReference>
<protein>
    <recommendedName>
        <fullName evidence="11">Cytochrome P450</fullName>
    </recommendedName>
</protein>
<dbReference type="STRING" id="685588.A0A067TMN0"/>
<evidence type="ECO:0008006" key="11">
    <source>
        <dbReference type="Google" id="ProtNLM"/>
    </source>
</evidence>
<keyword evidence="6 7" id="KW-0349">Heme</keyword>
<dbReference type="GO" id="GO:0020037">
    <property type="term" value="F:heme binding"/>
    <property type="evidence" value="ECO:0007669"/>
    <property type="project" value="InterPro"/>
</dbReference>
<comment type="similarity">
    <text evidence="2 7">Belongs to the cytochrome P450 family.</text>
</comment>
<dbReference type="InterPro" id="IPR002401">
    <property type="entry name" value="Cyt_P450_E_grp-I"/>
</dbReference>
<dbReference type="GO" id="GO:0004497">
    <property type="term" value="F:monooxygenase activity"/>
    <property type="evidence" value="ECO:0007669"/>
    <property type="project" value="UniProtKB-KW"/>
</dbReference>
<keyword evidence="10" id="KW-1185">Reference proteome</keyword>
<evidence type="ECO:0000256" key="3">
    <source>
        <dbReference type="ARBA" id="ARBA00022723"/>
    </source>
</evidence>
<dbReference type="EMBL" id="KL142368">
    <property type="protein sequence ID" value="KDR84440.1"/>
    <property type="molecule type" value="Genomic_DNA"/>
</dbReference>
<keyword evidence="8" id="KW-0812">Transmembrane</keyword>
<keyword evidence="8" id="KW-0472">Membrane</keyword>
<keyword evidence="3 6" id="KW-0479">Metal-binding</keyword>
<sequence>MSGILQPLLASLQPSLDLSTTAMITLYLLTGIVTALCYNLLRRSKLDHIPTIGYSSPILSYISALRFFRHGRAIIEEGYRLYPNQVWKLATLEEWFIVANGTSRVEDISKAPDYQLDNSLSFAAYLQLDYTLGPEVTSNPYHVNVVRAAMTRNIMAQFDEMHDEMLQAFADVLPLNASNGNWVGLPIFETIVEVMSRISARLSVGFPLCDNKEFRAICNRSGAAITNGRMLRFFPKVLKQLASKVFLSAHTDLEALSKLLRPVIEFRLEQESLHGNHWPGKPNDLLTWMLEEAGRLGIERTSLDMATRIYFLAFASHTSSTMFMCALHEIATRPEYLQPLRDEVQGVIDREGWTKGAISKLYKMDSFFREIQRCYDMQLLHLGRKVMKDFVFSDGTVVPAGYTLYVNSHGSHHDEQLYPSPGNFDGFRFVREDSLEQPLMAKPTLDYNPFGYGKHACPGRFSAAYQLKTMLAHVIMTYDLKSEDGTHLSSTTCVEAGFNPNVEAKLYFRRRSELA</sequence>
<evidence type="ECO:0000313" key="10">
    <source>
        <dbReference type="Proteomes" id="UP000027222"/>
    </source>
</evidence>
<dbReference type="CDD" id="cd11041">
    <property type="entry name" value="CYP503A1-like"/>
    <property type="match status" value="1"/>
</dbReference>
<comment type="cofactor">
    <cofactor evidence="1 6">
        <name>heme</name>
        <dbReference type="ChEBI" id="CHEBI:30413"/>
    </cofactor>
</comment>
<dbReference type="GO" id="GO:0016705">
    <property type="term" value="F:oxidoreductase activity, acting on paired donors, with incorporation or reduction of molecular oxygen"/>
    <property type="evidence" value="ECO:0007669"/>
    <property type="project" value="InterPro"/>
</dbReference>
<evidence type="ECO:0000256" key="4">
    <source>
        <dbReference type="ARBA" id="ARBA00023002"/>
    </source>
</evidence>
<accession>A0A067TMN0</accession>
<dbReference type="HOGENOM" id="CLU_022195_0_2_1"/>
<dbReference type="InterPro" id="IPR017972">
    <property type="entry name" value="Cyt_P450_CS"/>
</dbReference>
<evidence type="ECO:0000256" key="8">
    <source>
        <dbReference type="SAM" id="Phobius"/>
    </source>
</evidence>
<dbReference type="AlphaFoldDB" id="A0A067TMN0"/>
<feature type="transmembrane region" description="Helical" evidence="8">
    <location>
        <begin position="20"/>
        <end position="41"/>
    </location>
</feature>
<dbReference type="SUPFAM" id="SSF48264">
    <property type="entry name" value="Cytochrome P450"/>
    <property type="match status" value="1"/>
</dbReference>
<evidence type="ECO:0000256" key="5">
    <source>
        <dbReference type="ARBA" id="ARBA00023004"/>
    </source>
</evidence>
<name>A0A067TMN0_GALM3</name>
<reference evidence="10" key="1">
    <citation type="journal article" date="2014" name="Proc. Natl. Acad. Sci. U.S.A.">
        <title>Extensive sampling of basidiomycete genomes demonstrates inadequacy of the white-rot/brown-rot paradigm for wood decay fungi.</title>
        <authorList>
            <person name="Riley R."/>
            <person name="Salamov A.A."/>
            <person name="Brown D.W."/>
            <person name="Nagy L.G."/>
            <person name="Floudas D."/>
            <person name="Held B.W."/>
            <person name="Levasseur A."/>
            <person name="Lombard V."/>
            <person name="Morin E."/>
            <person name="Otillar R."/>
            <person name="Lindquist E.A."/>
            <person name="Sun H."/>
            <person name="LaButti K.M."/>
            <person name="Schmutz J."/>
            <person name="Jabbour D."/>
            <person name="Luo H."/>
            <person name="Baker S.E."/>
            <person name="Pisabarro A.G."/>
            <person name="Walton J.D."/>
            <person name="Blanchette R.A."/>
            <person name="Henrissat B."/>
            <person name="Martin F."/>
            <person name="Cullen D."/>
            <person name="Hibbett D.S."/>
            <person name="Grigoriev I.V."/>
        </authorList>
    </citation>
    <scope>NUCLEOTIDE SEQUENCE [LARGE SCALE GENOMIC DNA]</scope>
    <source>
        <strain evidence="10">CBS 339.88</strain>
    </source>
</reference>
<dbReference type="InterPro" id="IPR001128">
    <property type="entry name" value="Cyt_P450"/>
</dbReference>
<evidence type="ECO:0000256" key="2">
    <source>
        <dbReference type="ARBA" id="ARBA00010617"/>
    </source>
</evidence>
<dbReference type="PANTHER" id="PTHR46206">
    <property type="entry name" value="CYTOCHROME P450"/>
    <property type="match status" value="1"/>
</dbReference>
<evidence type="ECO:0000256" key="7">
    <source>
        <dbReference type="RuleBase" id="RU000461"/>
    </source>
</evidence>
<gene>
    <name evidence="9" type="ORF">GALMADRAFT_713260</name>
</gene>
<dbReference type="InterPro" id="IPR036396">
    <property type="entry name" value="Cyt_P450_sf"/>
</dbReference>
<proteinExistence type="inferred from homology"/>